<dbReference type="InterPro" id="IPR027417">
    <property type="entry name" value="P-loop_NTPase"/>
</dbReference>
<evidence type="ECO:0000259" key="1">
    <source>
        <dbReference type="Pfam" id="PF00931"/>
    </source>
</evidence>
<evidence type="ECO:0000313" key="2">
    <source>
        <dbReference type="EMBL" id="KAH0537473.1"/>
    </source>
</evidence>
<dbReference type="PANTHER" id="PTHR46082:SF6">
    <property type="entry name" value="AAA+ ATPASE DOMAIN-CONTAINING PROTEIN-RELATED"/>
    <property type="match status" value="1"/>
</dbReference>
<sequence length="963" mass="109443">MSRAYKLEDQVAQYETTSFTLIALAASCNMAARRDVSTPFVEDDWGMKVLYEPKEEVQTEHEIIEQVNQCSPSPVMSFANTNSFDSIIAVHGLMGHRIKSWTHPMSGKMWLRDFLPSTIPFARIMTYGYDADPRSPNTLATRKRCCKPSTLKEGPRLRHKPDEICCAYIIGLNGSPWRPANGLGYSFSNGIFLLLIQHRYYYISAKESNKTKAGFFRRHLIVAPESAVLNAGQREQQFSIPGADHRQVCKFGSLNGGTYRIISSSLRSMAEGAAKPIPKPDLCKYFMVPDNLSAHFVGRDDEHKMIRDTLQSPQSSFRRVPLYGMTGVGKTQLAYAYATENKRNYMAVFFITSSTTADIGLRYSEIYNTLQLPRRVANDQKGQINEVKQWLDRNPNWLLIFDDVQEEWYNAFTEFLPPRKGHILITTRSERAAKTFAEGSRNLCLHVKELNLEPAVDLLLLAGSQRTDDEDLRAVAREVAKELGNLPVVLEFTGRGYRSKTQLQEVLADLRDADMKRRFILDHKDHIVGYTAAGISNVSIHQVLQWTVERLEPETAKRIWYVTAFLNPAWIARLFFAELPDESEESLRMLASNPQKTRNGLTQMWDLGLTSLAEGSDDYWIHDLIHAANRASLDHEQTAQYSTFATRWILAGFPDYGKFGKWDHGRNYLKHALSCRSWMSTLNLSNRALGNLFSKASDFARFTGAFELAEDLGRDALKVSESHTEHEGDHDVFKARDSLASALRRQSKFQESETLFQINLDAQERILGELHPITLGTINELGWMLYLKGNCEEAEKLLRRAKAGREEVLTPSAGPTQHTYQNLAACLTKLGGAERLKEAEELYTLALEGHLKIFGPKQFWVLHIKSNLANLEAQGKYAETIAMYQEVLEGRKVVLGRTHHDTLMTASLFLKLLIRQKQLERAERMAQEMYEFCKEDFGSDCEETFQFVDLLVEIRSTIAANDS</sequence>
<dbReference type="Gene3D" id="1.25.40.10">
    <property type="entry name" value="Tetratricopeptide repeat domain"/>
    <property type="match status" value="2"/>
</dbReference>
<dbReference type="Pfam" id="PF00931">
    <property type="entry name" value="NB-ARC"/>
    <property type="match status" value="1"/>
</dbReference>
<evidence type="ECO:0000313" key="3">
    <source>
        <dbReference type="Proteomes" id="UP000698800"/>
    </source>
</evidence>
<dbReference type="EMBL" id="JAGHQL010000144">
    <property type="protein sequence ID" value="KAH0537473.1"/>
    <property type="molecule type" value="Genomic_DNA"/>
</dbReference>
<dbReference type="SUPFAM" id="SSF52540">
    <property type="entry name" value="P-loop containing nucleoside triphosphate hydrolases"/>
    <property type="match status" value="1"/>
</dbReference>
<reference evidence="2" key="1">
    <citation type="submission" date="2021-03" db="EMBL/GenBank/DDBJ databases">
        <title>Comparative genomics and phylogenomic investigation of the class Geoglossomycetes provide insights into ecological specialization and systematics.</title>
        <authorList>
            <person name="Melie T."/>
            <person name="Pirro S."/>
            <person name="Miller A.N."/>
            <person name="Quandt A."/>
        </authorList>
    </citation>
    <scope>NUCLEOTIDE SEQUENCE</scope>
    <source>
        <strain evidence="2">GBOQ0MN5Z8</strain>
    </source>
</reference>
<dbReference type="AlphaFoldDB" id="A0A9P8KY78"/>
<keyword evidence="3" id="KW-1185">Reference proteome</keyword>
<dbReference type="Pfam" id="PF13424">
    <property type="entry name" value="TPR_12"/>
    <property type="match status" value="2"/>
</dbReference>
<protein>
    <recommendedName>
        <fullName evidence="1">NB-ARC domain-containing protein</fullName>
    </recommendedName>
</protein>
<gene>
    <name evidence="2" type="ORF">FGG08_005736</name>
</gene>
<dbReference type="Gene3D" id="3.40.50.300">
    <property type="entry name" value="P-loop containing nucleotide triphosphate hydrolases"/>
    <property type="match status" value="1"/>
</dbReference>
<dbReference type="SUPFAM" id="SSF48452">
    <property type="entry name" value="TPR-like"/>
    <property type="match status" value="1"/>
</dbReference>
<feature type="domain" description="NB-ARC" evidence="1">
    <location>
        <begin position="305"/>
        <end position="465"/>
    </location>
</feature>
<comment type="caution">
    <text evidence="2">The sequence shown here is derived from an EMBL/GenBank/DDBJ whole genome shotgun (WGS) entry which is preliminary data.</text>
</comment>
<dbReference type="InterPro" id="IPR053137">
    <property type="entry name" value="NLR-like"/>
</dbReference>
<dbReference type="PROSITE" id="PS51257">
    <property type="entry name" value="PROKAR_LIPOPROTEIN"/>
    <property type="match status" value="1"/>
</dbReference>
<dbReference type="PANTHER" id="PTHR46082">
    <property type="entry name" value="ATP/GTP-BINDING PROTEIN-RELATED"/>
    <property type="match status" value="1"/>
</dbReference>
<proteinExistence type="predicted"/>
<dbReference type="GO" id="GO:0043531">
    <property type="term" value="F:ADP binding"/>
    <property type="evidence" value="ECO:0007669"/>
    <property type="project" value="InterPro"/>
</dbReference>
<dbReference type="InterPro" id="IPR002182">
    <property type="entry name" value="NB-ARC"/>
</dbReference>
<dbReference type="OrthoDB" id="5986190at2759"/>
<dbReference type="InterPro" id="IPR011990">
    <property type="entry name" value="TPR-like_helical_dom_sf"/>
</dbReference>
<organism evidence="2 3">
    <name type="scientific">Glutinoglossum americanum</name>
    <dbReference type="NCBI Taxonomy" id="1670608"/>
    <lineage>
        <taxon>Eukaryota</taxon>
        <taxon>Fungi</taxon>
        <taxon>Dikarya</taxon>
        <taxon>Ascomycota</taxon>
        <taxon>Pezizomycotina</taxon>
        <taxon>Geoglossomycetes</taxon>
        <taxon>Geoglossales</taxon>
        <taxon>Geoglossaceae</taxon>
        <taxon>Glutinoglossum</taxon>
    </lineage>
</organism>
<dbReference type="Proteomes" id="UP000698800">
    <property type="component" value="Unassembled WGS sequence"/>
</dbReference>
<accession>A0A9P8KY78</accession>
<name>A0A9P8KY78_9PEZI</name>